<keyword evidence="2" id="KW-1185">Reference proteome</keyword>
<protein>
    <submittedName>
        <fullName evidence="1">Uncharacterized protein</fullName>
    </submittedName>
</protein>
<gene>
    <name evidence="1" type="ORF">CesoFtcFv8_018776</name>
</gene>
<dbReference type="Proteomes" id="UP001335648">
    <property type="component" value="Unassembled WGS sequence"/>
</dbReference>
<name>A0AAN8BGX4_9TELE</name>
<comment type="caution">
    <text evidence="1">The sequence shown here is derived from an EMBL/GenBank/DDBJ whole genome shotgun (WGS) entry which is preliminary data.</text>
</comment>
<evidence type="ECO:0000313" key="1">
    <source>
        <dbReference type="EMBL" id="KAK5885020.1"/>
    </source>
</evidence>
<sequence length="91" mass="10031">MFCHPLSGILLYITRPPVCGPGGVLRCYLLLSCSWWEPERRQTCPPLSDLPLRSQLLSTAAHLGPREVVGENKPCSKAKLAKKTTLKDSAQ</sequence>
<proteinExistence type="predicted"/>
<evidence type="ECO:0000313" key="2">
    <source>
        <dbReference type="Proteomes" id="UP001335648"/>
    </source>
</evidence>
<dbReference type="AlphaFoldDB" id="A0AAN8BGX4"/>
<accession>A0AAN8BGX4</accession>
<organism evidence="1 2">
    <name type="scientific">Champsocephalus esox</name>
    <name type="common">pike icefish</name>
    <dbReference type="NCBI Taxonomy" id="159716"/>
    <lineage>
        <taxon>Eukaryota</taxon>
        <taxon>Metazoa</taxon>
        <taxon>Chordata</taxon>
        <taxon>Craniata</taxon>
        <taxon>Vertebrata</taxon>
        <taxon>Euteleostomi</taxon>
        <taxon>Actinopterygii</taxon>
        <taxon>Neopterygii</taxon>
        <taxon>Teleostei</taxon>
        <taxon>Neoteleostei</taxon>
        <taxon>Acanthomorphata</taxon>
        <taxon>Eupercaria</taxon>
        <taxon>Perciformes</taxon>
        <taxon>Notothenioidei</taxon>
        <taxon>Channichthyidae</taxon>
        <taxon>Champsocephalus</taxon>
    </lineage>
</organism>
<reference evidence="1 2" key="1">
    <citation type="journal article" date="2023" name="Mol. Biol. Evol.">
        <title>Genomics of Secondarily Temperate Adaptation in the Only Non-Antarctic Icefish.</title>
        <authorList>
            <person name="Rivera-Colon A.G."/>
            <person name="Rayamajhi N."/>
            <person name="Minhas B.F."/>
            <person name="Madrigal G."/>
            <person name="Bilyk K.T."/>
            <person name="Yoon V."/>
            <person name="Hune M."/>
            <person name="Gregory S."/>
            <person name="Cheng C.H.C."/>
            <person name="Catchen J.M."/>
        </authorList>
    </citation>
    <scope>NUCLEOTIDE SEQUENCE [LARGE SCALE GENOMIC DNA]</scope>
    <source>
        <strain evidence="1">JC2023a</strain>
    </source>
</reference>
<dbReference type="EMBL" id="JAULUE010002060">
    <property type="protein sequence ID" value="KAK5885020.1"/>
    <property type="molecule type" value="Genomic_DNA"/>
</dbReference>